<protein>
    <recommendedName>
        <fullName evidence="5">Glycosyl hydrolases family 39 N-terminal catalytic domain-containing protein</fullName>
    </recommendedName>
</protein>
<evidence type="ECO:0000259" key="5">
    <source>
        <dbReference type="Pfam" id="PF01229"/>
    </source>
</evidence>
<evidence type="ECO:0000256" key="1">
    <source>
        <dbReference type="ARBA" id="ARBA00008875"/>
    </source>
</evidence>
<dbReference type="Gene3D" id="3.20.20.80">
    <property type="entry name" value="Glycosidases"/>
    <property type="match status" value="1"/>
</dbReference>
<dbReference type="InterPro" id="IPR017853">
    <property type="entry name" value="GH"/>
</dbReference>
<dbReference type="Proteomes" id="UP000019471">
    <property type="component" value="Unassembled WGS sequence"/>
</dbReference>
<evidence type="ECO:0000256" key="4">
    <source>
        <dbReference type="PIRSR" id="PIRSR600514-1"/>
    </source>
</evidence>
<dbReference type="GO" id="GO:0004553">
    <property type="term" value="F:hydrolase activity, hydrolyzing O-glycosyl compounds"/>
    <property type="evidence" value="ECO:0007669"/>
    <property type="project" value="InterPro"/>
</dbReference>
<feature type="domain" description="Glycosyl hydrolases family 39 N-terminal catalytic" evidence="5">
    <location>
        <begin position="68"/>
        <end position="502"/>
    </location>
</feature>
<evidence type="ECO:0000256" key="3">
    <source>
        <dbReference type="ARBA" id="ARBA00023295"/>
    </source>
</evidence>
<keyword evidence="3" id="KW-0326">Glycosidase</keyword>
<dbReference type="GeneID" id="19186416"/>
<dbReference type="HOGENOM" id="CLU_028597_0_0_1"/>
<organism evidence="6 7">
    <name type="scientific">Cladophialophora psammophila CBS 110553</name>
    <dbReference type="NCBI Taxonomy" id="1182543"/>
    <lineage>
        <taxon>Eukaryota</taxon>
        <taxon>Fungi</taxon>
        <taxon>Dikarya</taxon>
        <taxon>Ascomycota</taxon>
        <taxon>Pezizomycotina</taxon>
        <taxon>Eurotiomycetes</taxon>
        <taxon>Chaetothyriomycetidae</taxon>
        <taxon>Chaetothyriales</taxon>
        <taxon>Herpotrichiellaceae</taxon>
        <taxon>Cladophialophora</taxon>
    </lineage>
</organism>
<proteinExistence type="inferred from homology"/>
<dbReference type="Pfam" id="PF01229">
    <property type="entry name" value="Glyco_hydro_39"/>
    <property type="match status" value="1"/>
</dbReference>
<dbReference type="AlphaFoldDB" id="W9X3E3"/>
<dbReference type="EMBL" id="AMGX01000002">
    <property type="protein sequence ID" value="EXJ74987.1"/>
    <property type="molecule type" value="Genomic_DNA"/>
</dbReference>
<dbReference type="SUPFAM" id="SSF51011">
    <property type="entry name" value="Glycosyl hydrolase domain"/>
    <property type="match status" value="1"/>
</dbReference>
<evidence type="ECO:0000256" key="2">
    <source>
        <dbReference type="ARBA" id="ARBA00022801"/>
    </source>
</evidence>
<dbReference type="InterPro" id="IPR051923">
    <property type="entry name" value="Glycosyl_Hydrolase_39"/>
</dbReference>
<accession>W9X3E3</accession>
<dbReference type="InterPro" id="IPR000514">
    <property type="entry name" value="Glyco_hydro_39"/>
</dbReference>
<comment type="caution">
    <text evidence="6">The sequence shown here is derived from an EMBL/GenBank/DDBJ whole genome shotgun (WGS) entry which is preliminary data.</text>
</comment>
<dbReference type="eggNOG" id="ENOG502T4WA">
    <property type="taxonomic scope" value="Eukaryota"/>
</dbReference>
<evidence type="ECO:0000313" key="7">
    <source>
        <dbReference type="Proteomes" id="UP000019471"/>
    </source>
</evidence>
<dbReference type="SUPFAM" id="SSF51445">
    <property type="entry name" value="(Trans)glycosidases"/>
    <property type="match status" value="1"/>
</dbReference>
<dbReference type="RefSeq" id="XP_007740489.1">
    <property type="nucleotide sequence ID" value="XM_007742299.1"/>
</dbReference>
<comment type="similarity">
    <text evidence="1">Belongs to the glycosyl hydrolase 39 family.</text>
</comment>
<dbReference type="PANTHER" id="PTHR12631">
    <property type="entry name" value="ALPHA-L-IDURONIDASE"/>
    <property type="match status" value="1"/>
</dbReference>
<dbReference type="STRING" id="1182543.W9X3E3"/>
<dbReference type="InterPro" id="IPR049166">
    <property type="entry name" value="GH39_cat"/>
</dbReference>
<keyword evidence="7" id="KW-1185">Reference proteome</keyword>
<sequence>MPLNVPITIHGDKKLGRFKPIYRFFGCDEPNYVYMKDGEKLIRKLGKLGNDQVYFRVHNQFTTGKGVHALKWGSTNVYTEDEHGNPIYDWTIIDKIYDTWLSRNIKPYVQFGFMPEAMSTNPQPYQHSWTPTASYKEVFTGWTYPPKDYEKWGELVYQWTKHVVDKYGKAEAESWYWETWNEPNIGYWQGTHEEFCKLYDYTVENVRKALPTAIVGGPETADGGPDYLRKFFEHCLRGQNYVTGKTGSPLDFTSFHAKGKPEFIEQSQHVRMNVGRQLRIIDESFGVIAEFPELKDKPIVIGESDPEGAAAAQGPQLGYRNGTMYSSYTAASFIRKQDLAAKKGVNLEGALTWAFEFENQPYFAGFRVLATNDIDLPVLNVFRMFAKMGGSRLETKSDAQISLESILENSVRERSDIGAAATLDEGKLSVFVWHYHDDDLPGEAAKVDISLQGLEWNPTHGGKMRHYRIDEHHSNAYTKWKSLGSPQQPSEEEYKQLSEAAKLATLEEEETEIGTRGSGTTLSFSLPRQGVSLIILEGVSGG</sequence>
<dbReference type="PRINTS" id="PR00745">
    <property type="entry name" value="GLHYDRLASE39"/>
</dbReference>
<dbReference type="GO" id="GO:0005975">
    <property type="term" value="P:carbohydrate metabolic process"/>
    <property type="evidence" value="ECO:0007669"/>
    <property type="project" value="InterPro"/>
</dbReference>
<feature type="active site" description="Proton donor" evidence="4">
    <location>
        <position position="182"/>
    </location>
</feature>
<evidence type="ECO:0000313" key="6">
    <source>
        <dbReference type="EMBL" id="EXJ74987.1"/>
    </source>
</evidence>
<gene>
    <name evidence="6" type="ORF">A1O5_01683</name>
</gene>
<dbReference type="OrthoDB" id="15153at2759"/>
<dbReference type="PANTHER" id="PTHR12631:SF8">
    <property type="entry name" value="ALPHA-L-IDURONIDASE"/>
    <property type="match status" value="1"/>
</dbReference>
<keyword evidence="2" id="KW-0378">Hydrolase</keyword>
<reference evidence="6 7" key="1">
    <citation type="submission" date="2013-03" db="EMBL/GenBank/DDBJ databases">
        <title>The Genome Sequence of Cladophialophora psammophila CBS 110553.</title>
        <authorList>
            <consortium name="The Broad Institute Genomics Platform"/>
            <person name="Cuomo C."/>
            <person name="de Hoog S."/>
            <person name="Gorbushina A."/>
            <person name="Walker B."/>
            <person name="Young S.K."/>
            <person name="Zeng Q."/>
            <person name="Gargeya S."/>
            <person name="Fitzgerald M."/>
            <person name="Haas B."/>
            <person name="Abouelleil A."/>
            <person name="Allen A.W."/>
            <person name="Alvarado L."/>
            <person name="Arachchi H.M."/>
            <person name="Berlin A.M."/>
            <person name="Chapman S.B."/>
            <person name="Gainer-Dewar J."/>
            <person name="Goldberg J."/>
            <person name="Griggs A."/>
            <person name="Gujja S."/>
            <person name="Hansen M."/>
            <person name="Howarth C."/>
            <person name="Imamovic A."/>
            <person name="Ireland A."/>
            <person name="Larimer J."/>
            <person name="McCowan C."/>
            <person name="Murphy C."/>
            <person name="Pearson M."/>
            <person name="Poon T.W."/>
            <person name="Priest M."/>
            <person name="Roberts A."/>
            <person name="Saif S."/>
            <person name="Shea T."/>
            <person name="Sisk P."/>
            <person name="Sykes S."/>
            <person name="Wortman J."/>
            <person name="Nusbaum C."/>
            <person name="Birren B."/>
        </authorList>
    </citation>
    <scope>NUCLEOTIDE SEQUENCE [LARGE SCALE GENOMIC DNA]</scope>
    <source>
        <strain evidence="6 7">CBS 110553</strain>
    </source>
</reference>
<dbReference type="Gene3D" id="2.60.40.1500">
    <property type="entry name" value="Glycosyl hydrolase domain, family 39"/>
    <property type="match status" value="1"/>
</dbReference>
<name>W9X3E3_9EURO</name>